<organism evidence="4 5">
    <name type="scientific">Papaver somniferum</name>
    <name type="common">Opium poppy</name>
    <dbReference type="NCBI Taxonomy" id="3469"/>
    <lineage>
        <taxon>Eukaryota</taxon>
        <taxon>Viridiplantae</taxon>
        <taxon>Streptophyta</taxon>
        <taxon>Embryophyta</taxon>
        <taxon>Tracheophyta</taxon>
        <taxon>Spermatophyta</taxon>
        <taxon>Magnoliopsida</taxon>
        <taxon>Ranunculales</taxon>
        <taxon>Papaveraceae</taxon>
        <taxon>Papaveroideae</taxon>
        <taxon>Papaver</taxon>
    </lineage>
</organism>
<dbReference type="Gene3D" id="1.10.10.2660">
    <property type="entry name" value="Ubiquitin-activating enzyme E1, SCCH domain"/>
    <property type="match status" value="1"/>
</dbReference>
<dbReference type="InterPro" id="IPR042063">
    <property type="entry name" value="Ubi_acti_E1_SCCH"/>
</dbReference>
<evidence type="ECO:0000313" key="4">
    <source>
        <dbReference type="EMBL" id="RZC63255.1"/>
    </source>
</evidence>
<dbReference type="EMBL" id="CM010719">
    <property type="protein sequence ID" value="RZC63255.1"/>
    <property type="molecule type" value="Genomic_DNA"/>
</dbReference>
<dbReference type="AlphaFoldDB" id="A0A4Y7JU84"/>
<evidence type="ECO:0000256" key="1">
    <source>
        <dbReference type="ARBA" id="ARBA00005673"/>
    </source>
</evidence>
<reference evidence="4 5" key="1">
    <citation type="journal article" date="2018" name="Science">
        <title>The opium poppy genome and morphinan production.</title>
        <authorList>
            <person name="Guo L."/>
            <person name="Winzer T."/>
            <person name="Yang X."/>
            <person name="Li Y."/>
            <person name="Ning Z."/>
            <person name="He Z."/>
            <person name="Teodor R."/>
            <person name="Lu Y."/>
            <person name="Bowser T.A."/>
            <person name="Graham I.A."/>
            <person name="Ye K."/>
        </authorList>
    </citation>
    <scope>NUCLEOTIDE SEQUENCE [LARGE SCALE GENOMIC DNA]</scope>
    <source>
        <strain evidence="5">cv. HN1</strain>
        <tissue evidence="4">Leaves</tissue>
    </source>
</reference>
<accession>A0A4Y7JU84</accession>
<dbReference type="Proteomes" id="UP000316621">
    <property type="component" value="Chromosome 5"/>
</dbReference>
<feature type="domain" description="Ubiquitin-activating enzyme SCCH" evidence="3">
    <location>
        <begin position="17"/>
        <end position="64"/>
    </location>
</feature>
<feature type="domain" description="Ubiquitin-activating enzyme SCCH" evidence="3">
    <location>
        <begin position="70"/>
        <end position="115"/>
    </location>
</feature>
<comment type="similarity">
    <text evidence="1">Belongs to the ubiquitin-activating E1 family.</text>
</comment>
<dbReference type="Pfam" id="PF10585">
    <property type="entry name" value="UBA_E1_SCCH"/>
    <property type="match status" value="2"/>
</dbReference>
<keyword evidence="5" id="KW-1185">Reference proteome</keyword>
<dbReference type="Gramene" id="RZC63255">
    <property type="protein sequence ID" value="RZC63255"/>
    <property type="gene ID" value="C5167_024989"/>
</dbReference>
<dbReference type="STRING" id="3469.A0A4Y7JU84"/>
<evidence type="ECO:0000256" key="2">
    <source>
        <dbReference type="ARBA" id="ARBA00043952"/>
    </source>
</evidence>
<evidence type="ECO:0000259" key="3">
    <source>
        <dbReference type="Pfam" id="PF10585"/>
    </source>
</evidence>
<proteinExistence type="inferred from homology"/>
<sequence length="125" mass="14116">MDPLHMVLNSSRIQPAQGPRFLSPPKRFRHLLEFSVDELNHLQFIMAASILRPETFGITIPGFPAKGRIISNLTRKVEDCCSMLPSGLRINPVQCEKDDDINYHMDLMAGLAIVRRITAFPKLTS</sequence>
<name>A0A4Y7JU84_PAPSO</name>
<gene>
    <name evidence="4" type="ORF">C5167_024989</name>
</gene>
<evidence type="ECO:0000313" key="5">
    <source>
        <dbReference type="Proteomes" id="UP000316621"/>
    </source>
</evidence>
<dbReference type="InterPro" id="IPR019572">
    <property type="entry name" value="UBA_E1_SCCH"/>
</dbReference>
<protein>
    <recommendedName>
        <fullName evidence="3">Ubiquitin-activating enzyme SCCH domain-containing protein</fullName>
    </recommendedName>
</protein>
<comment type="pathway">
    <text evidence="2">Protein modification.</text>
</comment>